<dbReference type="PANTHER" id="PTHR15741:SF27">
    <property type="entry name" value="TRANSCRIPTION FACTOR AP-4"/>
    <property type="match status" value="1"/>
</dbReference>
<dbReference type="InterPro" id="IPR052207">
    <property type="entry name" value="Max-like/E-box_TFs"/>
</dbReference>
<dbReference type="EMBL" id="KV878126">
    <property type="protein sequence ID" value="OJI98808.1"/>
    <property type="molecule type" value="Genomic_DNA"/>
</dbReference>
<dbReference type="PROSITE" id="PS50888">
    <property type="entry name" value="BHLH"/>
    <property type="match status" value="1"/>
</dbReference>
<sequence>MASALESDYQHSSQYAAEQSPDYGEAPYTPPPQYYMIPSGGCAQAVPFAPYFPQNHILNSIQHVTNEYDCFVNGVVSDVLISVDDGSGYKPRYDEKLLHTGPYAVPQSNLMWGSDVSFGPNGYHPSPPPEVQLDREPAPLYGIRPLPQPIPTPTPKIEPEPEPELEPEMIPLDSQEQSPELAELNRGGMQKITGKRRRRLLHIIAERNRRLHQNKMYEELYRMVPGLENSSRSTKREVLMRTADWLEDMVEGNKKLQQQLKHLPPRR</sequence>
<proteinExistence type="predicted"/>
<dbReference type="SUPFAM" id="SSF47459">
    <property type="entry name" value="HLH, helix-loop-helix DNA-binding domain"/>
    <property type="match status" value="1"/>
</dbReference>
<dbReference type="OrthoDB" id="5778525at2759"/>
<dbReference type="Gene3D" id="4.10.280.10">
    <property type="entry name" value="Helix-loop-helix DNA-binding domain"/>
    <property type="match status" value="1"/>
</dbReference>
<dbReference type="InterPro" id="IPR011598">
    <property type="entry name" value="bHLH_dom"/>
</dbReference>
<keyword evidence="3" id="KW-0238">DNA-binding</keyword>
<name>A0A1L9PBC1_ASPVE</name>
<dbReference type="GO" id="GO:0046983">
    <property type="term" value="F:protein dimerization activity"/>
    <property type="evidence" value="ECO:0007669"/>
    <property type="project" value="InterPro"/>
</dbReference>
<evidence type="ECO:0000313" key="9">
    <source>
        <dbReference type="Proteomes" id="UP000184073"/>
    </source>
</evidence>
<dbReference type="RefSeq" id="XP_040664571.1">
    <property type="nucleotide sequence ID" value="XM_040809804.1"/>
</dbReference>
<dbReference type="GO" id="GO:0000981">
    <property type="term" value="F:DNA-binding transcription factor activity, RNA polymerase II-specific"/>
    <property type="evidence" value="ECO:0007669"/>
    <property type="project" value="TreeGrafter"/>
</dbReference>
<evidence type="ECO:0000256" key="6">
    <source>
        <dbReference type="SAM" id="MobiDB-lite"/>
    </source>
</evidence>
<dbReference type="GeneID" id="63725315"/>
<dbReference type="CDD" id="cd11404">
    <property type="entry name" value="bHLHzip_Mlx_like"/>
    <property type="match status" value="1"/>
</dbReference>
<dbReference type="Proteomes" id="UP000184073">
    <property type="component" value="Unassembled WGS sequence"/>
</dbReference>
<evidence type="ECO:0000259" key="7">
    <source>
        <dbReference type="PROSITE" id="PS50888"/>
    </source>
</evidence>
<feature type="region of interest" description="Disordered" evidence="6">
    <location>
        <begin position="1"/>
        <end position="24"/>
    </location>
</feature>
<dbReference type="SMART" id="SM00353">
    <property type="entry name" value="HLH"/>
    <property type="match status" value="1"/>
</dbReference>
<keyword evidence="5" id="KW-0539">Nucleus</keyword>
<dbReference type="VEuPathDB" id="FungiDB:ASPVEDRAFT_25659"/>
<evidence type="ECO:0000256" key="4">
    <source>
        <dbReference type="ARBA" id="ARBA00023163"/>
    </source>
</evidence>
<dbReference type="Pfam" id="PF00010">
    <property type="entry name" value="HLH"/>
    <property type="match status" value="1"/>
</dbReference>
<evidence type="ECO:0000256" key="1">
    <source>
        <dbReference type="ARBA" id="ARBA00004123"/>
    </source>
</evidence>
<evidence type="ECO:0000256" key="3">
    <source>
        <dbReference type="ARBA" id="ARBA00023125"/>
    </source>
</evidence>
<dbReference type="AlphaFoldDB" id="A0A1L9PBC1"/>
<keyword evidence="2" id="KW-0805">Transcription regulation</keyword>
<dbReference type="InterPro" id="IPR036638">
    <property type="entry name" value="HLH_DNA-bd_sf"/>
</dbReference>
<dbReference type="PANTHER" id="PTHR15741">
    <property type="entry name" value="BASIC HELIX-LOOP-HELIX ZIP TRANSCRIPTION FACTOR"/>
    <property type="match status" value="1"/>
</dbReference>
<keyword evidence="9" id="KW-1185">Reference proteome</keyword>
<accession>A0A1L9PBC1</accession>
<dbReference type="GO" id="GO:0000978">
    <property type="term" value="F:RNA polymerase II cis-regulatory region sequence-specific DNA binding"/>
    <property type="evidence" value="ECO:0007669"/>
    <property type="project" value="TreeGrafter"/>
</dbReference>
<keyword evidence="4" id="KW-0804">Transcription</keyword>
<evidence type="ECO:0000256" key="2">
    <source>
        <dbReference type="ARBA" id="ARBA00023015"/>
    </source>
</evidence>
<evidence type="ECO:0000313" key="8">
    <source>
        <dbReference type="EMBL" id="OJI98808.1"/>
    </source>
</evidence>
<gene>
    <name evidence="8" type="ORF">ASPVEDRAFT_25659</name>
</gene>
<dbReference type="STRING" id="1036611.A0A1L9PBC1"/>
<organism evidence="8 9">
    <name type="scientific">Aspergillus versicolor CBS 583.65</name>
    <dbReference type="NCBI Taxonomy" id="1036611"/>
    <lineage>
        <taxon>Eukaryota</taxon>
        <taxon>Fungi</taxon>
        <taxon>Dikarya</taxon>
        <taxon>Ascomycota</taxon>
        <taxon>Pezizomycotina</taxon>
        <taxon>Eurotiomycetes</taxon>
        <taxon>Eurotiomycetidae</taxon>
        <taxon>Eurotiales</taxon>
        <taxon>Aspergillaceae</taxon>
        <taxon>Aspergillus</taxon>
        <taxon>Aspergillus subgen. Nidulantes</taxon>
    </lineage>
</organism>
<evidence type="ECO:0000256" key="5">
    <source>
        <dbReference type="ARBA" id="ARBA00023242"/>
    </source>
</evidence>
<dbReference type="GO" id="GO:0005634">
    <property type="term" value="C:nucleus"/>
    <property type="evidence" value="ECO:0007669"/>
    <property type="project" value="UniProtKB-SubCell"/>
</dbReference>
<comment type="subcellular location">
    <subcellularLocation>
        <location evidence="1">Nucleus</location>
    </subcellularLocation>
</comment>
<feature type="domain" description="BHLH" evidence="7">
    <location>
        <begin position="197"/>
        <end position="249"/>
    </location>
</feature>
<reference evidence="9" key="1">
    <citation type="journal article" date="2017" name="Genome Biol.">
        <title>Comparative genomics reveals high biological diversity and specific adaptations in the industrially and medically important fungal genus Aspergillus.</title>
        <authorList>
            <person name="de Vries R.P."/>
            <person name="Riley R."/>
            <person name="Wiebenga A."/>
            <person name="Aguilar-Osorio G."/>
            <person name="Amillis S."/>
            <person name="Uchima C.A."/>
            <person name="Anderluh G."/>
            <person name="Asadollahi M."/>
            <person name="Askin M."/>
            <person name="Barry K."/>
            <person name="Battaglia E."/>
            <person name="Bayram O."/>
            <person name="Benocci T."/>
            <person name="Braus-Stromeyer S.A."/>
            <person name="Caldana C."/>
            <person name="Canovas D."/>
            <person name="Cerqueira G.C."/>
            <person name="Chen F."/>
            <person name="Chen W."/>
            <person name="Choi C."/>
            <person name="Clum A."/>
            <person name="Dos Santos R.A."/>
            <person name="Damasio A.R."/>
            <person name="Diallinas G."/>
            <person name="Emri T."/>
            <person name="Fekete E."/>
            <person name="Flipphi M."/>
            <person name="Freyberg S."/>
            <person name="Gallo A."/>
            <person name="Gournas C."/>
            <person name="Habgood R."/>
            <person name="Hainaut M."/>
            <person name="Harispe M.L."/>
            <person name="Henrissat B."/>
            <person name="Hilden K.S."/>
            <person name="Hope R."/>
            <person name="Hossain A."/>
            <person name="Karabika E."/>
            <person name="Karaffa L."/>
            <person name="Karanyi Z."/>
            <person name="Krasevec N."/>
            <person name="Kuo A."/>
            <person name="Kusch H."/>
            <person name="LaButti K."/>
            <person name="Lagendijk E.L."/>
            <person name="Lapidus A."/>
            <person name="Levasseur A."/>
            <person name="Lindquist E."/>
            <person name="Lipzen A."/>
            <person name="Logrieco A.F."/>
            <person name="MacCabe A."/>
            <person name="Maekelae M.R."/>
            <person name="Malavazi I."/>
            <person name="Melin P."/>
            <person name="Meyer V."/>
            <person name="Mielnichuk N."/>
            <person name="Miskei M."/>
            <person name="Molnar A.P."/>
            <person name="Mule G."/>
            <person name="Ngan C.Y."/>
            <person name="Orejas M."/>
            <person name="Orosz E."/>
            <person name="Ouedraogo J.P."/>
            <person name="Overkamp K.M."/>
            <person name="Park H.-S."/>
            <person name="Perrone G."/>
            <person name="Piumi F."/>
            <person name="Punt P.J."/>
            <person name="Ram A.F."/>
            <person name="Ramon A."/>
            <person name="Rauscher S."/>
            <person name="Record E."/>
            <person name="Riano-Pachon D.M."/>
            <person name="Robert V."/>
            <person name="Roehrig J."/>
            <person name="Ruller R."/>
            <person name="Salamov A."/>
            <person name="Salih N.S."/>
            <person name="Samson R.A."/>
            <person name="Sandor E."/>
            <person name="Sanguinetti M."/>
            <person name="Schuetze T."/>
            <person name="Sepcic K."/>
            <person name="Shelest E."/>
            <person name="Sherlock G."/>
            <person name="Sophianopoulou V."/>
            <person name="Squina F.M."/>
            <person name="Sun H."/>
            <person name="Susca A."/>
            <person name="Todd R.B."/>
            <person name="Tsang A."/>
            <person name="Unkles S.E."/>
            <person name="van de Wiele N."/>
            <person name="van Rossen-Uffink D."/>
            <person name="Oliveira J.V."/>
            <person name="Vesth T.C."/>
            <person name="Visser J."/>
            <person name="Yu J.-H."/>
            <person name="Zhou M."/>
            <person name="Andersen M.R."/>
            <person name="Archer D.B."/>
            <person name="Baker S.E."/>
            <person name="Benoit I."/>
            <person name="Brakhage A.A."/>
            <person name="Braus G.H."/>
            <person name="Fischer R."/>
            <person name="Frisvad J.C."/>
            <person name="Goldman G.H."/>
            <person name="Houbraken J."/>
            <person name="Oakley B."/>
            <person name="Pocsi I."/>
            <person name="Scazzocchio C."/>
            <person name="Seiboth B."/>
            <person name="vanKuyk P.A."/>
            <person name="Wortman J."/>
            <person name="Dyer P.S."/>
            <person name="Grigoriev I.V."/>
        </authorList>
    </citation>
    <scope>NUCLEOTIDE SEQUENCE [LARGE SCALE GENOMIC DNA]</scope>
    <source>
        <strain evidence="9">CBS 583.65</strain>
    </source>
</reference>
<protein>
    <recommendedName>
        <fullName evidence="7">BHLH domain-containing protein</fullName>
    </recommendedName>
</protein>